<dbReference type="EMBL" id="VSSQ01070627">
    <property type="protein sequence ID" value="MPN22404.1"/>
    <property type="molecule type" value="Genomic_DNA"/>
</dbReference>
<accession>A0A645GEH9</accession>
<protein>
    <submittedName>
        <fullName evidence="1">Uncharacterized protein</fullName>
    </submittedName>
</protein>
<proteinExistence type="predicted"/>
<sequence length="103" mass="11395">MHAYKDAIKYVIGAFVLYPGDFPEVYTEKSECIGCTNTSCSNVFNGVGAFPLNPDNDGNLLKLNEVLKSILESGKKGIPPTCRILKVMEIAFDKVAETREKYD</sequence>
<gene>
    <name evidence="1" type="ORF">SDC9_169787</name>
</gene>
<organism evidence="1">
    <name type="scientific">bioreactor metagenome</name>
    <dbReference type="NCBI Taxonomy" id="1076179"/>
    <lineage>
        <taxon>unclassified sequences</taxon>
        <taxon>metagenomes</taxon>
        <taxon>ecological metagenomes</taxon>
    </lineage>
</organism>
<reference evidence="1" key="1">
    <citation type="submission" date="2019-08" db="EMBL/GenBank/DDBJ databases">
        <authorList>
            <person name="Kucharzyk K."/>
            <person name="Murdoch R.W."/>
            <person name="Higgins S."/>
            <person name="Loffler F."/>
        </authorList>
    </citation>
    <scope>NUCLEOTIDE SEQUENCE</scope>
</reference>
<dbReference type="AlphaFoldDB" id="A0A645GEH9"/>
<comment type="caution">
    <text evidence="1">The sequence shown here is derived from an EMBL/GenBank/DDBJ whole genome shotgun (WGS) entry which is preliminary data.</text>
</comment>
<evidence type="ECO:0000313" key="1">
    <source>
        <dbReference type="EMBL" id="MPN22404.1"/>
    </source>
</evidence>
<name>A0A645GEH9_9ZZZZ</name>